<keyword evidence="3" id="KW-1185">Reference proteome</keyword>
<dbReference type="InParanoid" id="A0A078AVB8"/>
<accession>A0A078AVB8</accession>
<evidence type="ECO:0000313" key="3">
    <source>
        <dbReference type="Proteomes" id="UP000039865"/>
    </source>
</evidence>
<feature type="region of interest" description="Disordered" evidence="1">
    <location>
        <begin position="483"/>
        <end position="513"/>
    </location>
</feature>
<dbReference type="EMBL" id="CCKQ01014226">
    <property type="protein sequence ID" value="CDW85976.1"/>
    <property type="molecule type" value="Genomic_DNA"/>
</dbReference>
<evidence type="ECO:0000256" key="1">
    <source>
        <dbReference type="SAM" id="MobiDB-lite"/>
    </source>
</evidence>
<feature type="compositionally biased region" description="Basic residues" evidence="1">
    <location>
        <begin position="483"/>
        <end position="495"/>
    </location>
</feature>
<evidence type="ECO:0000313" key="2">
    <source>
        <dbReference type="EMBL" id="CDW85976.1"/>
    </source>
</evidence>
<proteinExistence type="predicted"/>
<sequence length="678" mass="78079">MEFTSQALSGKNKHPSMLEAKRLRIYVTIEIKDTNIKKYIAVSEFPDKNISELKDRIENEFNALNPEQMIQVQELLLNDIFCITKDYSVGDILLYDQKVKVVAALIDFQSRDLKQSGIGTTVLASRTLNHQDLNMSQNDQIQHQKQMHQQMIIHQNASGSQQNQIIQQYQQLNQTHQILHESQQPLLSQTIEYNNIKERPNQHALNQNIQSQSSTSFADYQSNNNESLLRSNCQPYQQKQLHQSQLNFSRQMMQGNISQERSNILNNDQIGQQSFQFGQDQWMSAIGNPLSDIQNQLSFQQQETSQLQQKQISLPKKHFETEDNEMSIKEPTKAKRTRKKTIDKEIALKIKIDPHMSPQAKKQTVFKEPIKHNLVDFTMNEIQIDTSTANREQSMRNRSKKRQRKLIMKSNALTIDLSSQHNNSSNKHSQGLSAKKGLSEILSQQEIQLEVLDDSKSEGIMLRGMKTLGDRRSTTLTIGGISRRSRKSLKRKRKTFKQDEQTRERKRLLVQQQQRDPCTGRFLRTEINVQSDKKSCRNFNQDKYIKTNQSVLKDTMIQSHLFRAGGGGDSSIIVSQENIVINNDDSSNISSSLDSISQHRVDISNYLNDHSHQPHQNQVESSLQMLSQPPVEKVVFHNTRSATKKGKNQNNTSNDKSTMDIYTENEHIQPNVIVNESD</sequence>
<name>A0A078AVB8_STYLE</name>
<feature type="region of interest" description="Disordered" evidence="1">
    <location>
        <begin position="321"/>
        <end position="340"/>
    </location>
</feature>
<dbReference type="Proteomes" id="UP000039865">
    <property type="component" value="Unassembled WGS sequence"/>
</dbReference>
<dbReference type="AlphaFoldDB" id="A0A078AVB8"/>
<protein>
    <submittedName>
        <fullName evidence="2">Uncharacterized protein</fullName>
    </submittedName>
</protein>
<organism evidence="2 3">
    <name type="scientific">Stylonychia lemnae</name>
    <name type="common">Ciliate</name>
    <dbReference type="NCBI Taxonomy" id="5949"/>
    <lineage>
        <taxon>Eukaryota</taxon>
        <taxon>Sar</taxon>
        <taxon>Alveolata</taxon>
        <taxon>Ciliophora</taxon>
        <taxon>Intramacronucleata</taxon>
        <taxon>Spirotrichea</taxon>
        <taxon>Stichotrichia</taxon>
        <taxon>Sporadotrichida</taxon>
        <taxon>Oxytrichidae</taxon>
        <taxon>Stylonychinae</taxon>
        <taxon>Stylonychia</taxon>
    </lineage>
</organism>
<feature type="region of interest" description="Disordered" evidence="1">
    <location>
        <begin position="386"/>
        <end position="405"/>
    </location>
</feature>
<feature type="compositionally biased region" description="Basic and acidic residues" evidence="1">
    <location>
        <begin position="321"/>
        <end position="333"/>
    </location>
</feature>
<reference evidence="2 3" key="1">
    <citation type="submission" date="2014-06" db="EMBL/GenBank/DDBJ databases">
        <authorList>
            <person name="Swart Estienne"/>
        </authorList>
    </citation>
    <scope>NUCLEOTIDE SEQUENCE [LARGE SCALE GENOMIC DNA]</scope>
    <source>
        <strain evidence="2 3">130c</strain>
    </source>
</reference>
<gene>
    <name evidence="2" type="primary">Contig8113.g8649</name>
    <name evidence="2" type="ORF">STYLEM_15067</name>
</gene>